<proteinExistence type="predicted"/>
<keyword evidence="3" id="KW-1185">Reference proteome</keyword>
<evidence type="ECO:0000313" key="2">
    <source>
        <dbReference type="EnsemblPlants" id="PAC:32950216.CDS.1"/>
    </source>
</evidence>
<dbReference type="Gramene" id="Pp3c23_10450V3.1">
    <property type="protein sequence ID" value="PAC:32950216.CDS.1"/>
    <property type="gene ID" value="Pp3c23_10450"/>
</dbReference>
<sequence>MRRAMMCCGATASVMAIKWTNIRWTAMFRCLLNYFQAPLAFQDVLLPDLDP</sequence>
<dbReference type="InParanoid" id="A0A2K1IIT7"/>
<evidence type="ECO:0000313" key="1">
    <source>
        <dbReference type="EMBL" id="PNR29185.1"/>
    </source>
</evidence>
<reference evidence="2" key="3">
    <citation type="submission" date="2020-12" db="UniProtKB">
        <authorList>
            <consortium name="EnsemblPlants"/>
        </authorList>
    </citation>
    <scope>IDENTIFICATION</scope>
</reference>
<dbReference type="Proteomes" id="UP000006727">
    <property type="component" value="Chromosome 23"/>
</dbReference>
<accession>A0A2K1IIT7</accession>
<evidence type="ECO:0000313" key="3">
    <source>
        <dbReference type="Proteomes" id="UP000006727"/>
    </source>
</evidence>
<name>A0A2K1IIT7_PHYPA</name>
<dbReference type="EnsemblPlants" id="Pp3c23_10450V3.2">
    <property type="protein sequence ID" value="PAC:32950217.CDS.1"/>
    <property type="gene ID" value="Pp3c23_10450"/>
</dbReference>
<organism evidence="1">
    <name type="scientific">Physcomitrium patens</name>
    <name type="common">Spreading-leaved earth moss</name>
    <name type="synonym">Physcomitrella patens</name>
    <dbReference type="NCBI Taxonomy" id="3218"/>
    <lineage>
        <taxon>Eukaryota</taxon>
        <taxon>Viridiplantae</taxon>
        <taxon>Streptophyta</taxon>
        <taxon>Embryophyta</taxon>
        <taxon>Bryophyta</taxon>
        <taxon>Bryophytina</taxon>
        <taxon>Bryopsida</taxon>
        <taxon>Funariidae</taxon>
        <taxon>Funariales</taxon>
        <taxon>Funariaceae</taxon>
        <taxon>Physcomitrium</taxon>
    </lineage>
</organism>
<dbReference type="AlphaFoldDB" id="A0A2K1IIT7"/>
<protein>
    <submittedName>
        <fullName evidence="1 2">Uncharacterized protein</fullName>
    </submittedName>
</protein>
<dbReference type="EMBL" id="ABEU02000023">
    <property type="protein sequence ID" value="PNR29185.1"/>
    <property type="molecule type" value="Genomic_DNA"/>
</dbReference>
<dbReference type="EnsemblPlants" id="Pp3c23_10450V3.1">
    <property type="protein sequence ID" value="PAC:32950216.CDS.1"/>
    <property type="gene ID" value="Pp3c23_10450"/>
</dbReference>
<reference evidence="1 3" key="1">
    <citation type="journal article" date="2008" name="Science">
        <title>The Physcomitrella genome reveals evolutionary insights into the conquest of land by plants.</title>
        <authorList>
            <person name="Rensing S."/>
            <person name="Lang D."/>
            <person name="Zimmer A."/>
            <person name="Terry A."/>
            <person name="Salamov A."/>
            <person name="Shapiro H."/>
            <person name="Nishiyama T."/>
            <person name="Perroud P.-F."/>
            <person name="Lindquist E."/>
            <person name="Kamisugi Y."/>
            <person name="Tanahashi T."/>
            <person name="Sakakibara K."/>
            <person name="Fujita T."/>
            <person name="Oishi K."/>
            <person name="Shin-I T."/>
            <person name="Kuroki Y."/>
            <person name="Toyoda A."/>
            <person name="Suzuki Y."/>
            <person name="Hashimoto A."/>
            <person name="Yamaguchi K."/>
            <person name="Sugano A."/>
            <person name="Kohara Y."/>
            <person name="Fujiyama A."/>
            <person name="Anterola A."/>
            <person name="Aoki S."/>
            <person name="Ashton N."/>
            <person name="Barbazuk W.B."/>
            <person name="Barker E."/>
            <person name="Bennetzen J."/>
            <person name="Bezanilla M."/>
            <person name="Blankenship R."/>
            <person name="Cho S.H."/>
            <person name="Dutcher S."/>
            <person name="Estelle M."/>
            <person name="Fawcett J.A."/>
            <person name="Gundlach H."/>
            <person name="Hanada K."/>
            <person name="Heyl A."/>
            <person name="Hicks K.A."/>
            <person name="Hugh J."/>
            <person name="Lohr M."/>
            <person name="Mayer K."/>
            <person name="Melkozernov A."/>
            <person name="Murata T."/>
            <person name="Nelson D."/>
            <person name="Pils B."/>
            <person name="Prigge M."/>
            <person name="Reiss B."/>
            <person name="Renner T."/>
            <person name="Rombauts S."/>
            <person name="Rushton P."/>
            <person name="Sanderfoot A."/>
            <person name="Schween G."/>
            <person name="Shiu S.-H."/>
            <person name="Stueber K."/>
            <person name="Theodoulou F.L."/>
            <person name="Tu H."/>
            <person name="Van de Peer Y."/>
            <person name="Verrier P.J."/>
            <person name="Waters E."/>
            <person name="Wood A."/>
            <person name="Yang L."/>
            <person name="Cove D."/>
            <person name="Cuming A."/>
            <person name="Hasebe M."/>
            <person name="Lucas S."/>
            <person name="Mishler D.B."/>
            <person name="Reski R."/>
            <person name="Grigoriev I."/>
            <person name="Quatrano R.S."/>
            <person name="Boore J.L."/>
        </authorList>
    </citation>
    <scope>NUCLEOTIDE SEQUENCE [LARGE SCALE GENOMIC DNA]</scope>
    <source>
        <strain evidence="2 3">cv. Gransden 2004</strain>
    </source>
</reference>
<gene>
    <name evidence="1" type="ORF">PHYPA_027877</name>
</gene>
<reference evidence="1 3" key="2">
    <citation type="journal article" date="2018" name="Plant J.">
        <title>The Physcomitrella patens chromosome-scale assembly reveals moss genome structure and evolution.</title>
        <authorList>
            <person name="Lang D."/>
            <person name="Ullrich K.K."/>
            <person name="Murat F."/>
            <person name="Fuchs J."/>
            <person name="Jenkins J."/>
            <person name="Haas F.B."/>
            <person name="Piednoel M."/>
            <person name="Gundlach H."/>
            <person name="Van Bel M."/>
            <person name="Meyberg R."/>
            <person name="Vives C."/>
            <person name="Morata J."/>
            <person name="Symeonidi A."/>
            <person name="Hiss M."/>
            <person name="Muchero W."/>
            <person name="Kamisugi Y."/>
            <person name="Saleh O."/>
            <person name="Blanc G."/>
            <person name="Decker E.L."/>
            <person name="van Gessel N."/>
            <person name="Grimwood J."/>
            <person name="Hayes R.D."/>
            <person name="Graham S.W."/>
            <person name="Gunter L.E."/>
            <person name="McDaniel S.F."/>
            <person name="Hoernstein S.N.W."/>
            <person name="Larsson A."/>
            <person name="Li F.W."/>
            <person name="Perroud P.F."/>
            <person name="Phillips J."/>
            <person name="Ranjan P."/>
            <person name="Rokshar D.S."/>
            <person name="Rothfels C.J."/>
            <person name="Schneider L."/>
            <person name="Shu S."/>
            <person name="Stevenson D.W."/>
            <person name="Thummler F."/>
            <person name="Tillich M."/>
            <person name="Villarreal Aguilar J.C."/>
            <person name="Widiez T."/>
            <person name="Wong G.K."/>
            <person name="Wymore A."/>
            <person name="Zhang Y."/>
            <person name="Zimmer A.D."/>
            <person name="Quatrano R.S."/>
            <person name="Mayer K.F.X."/>
            <person name="Goodstein D."/>
            <person name="Casacuberta J.M."/>
            <person name="Vandepoele K."/>
            <person name="Reski R."/>
            <person name="Cuming A.C."/>
            <person name="Tuskan G.A."/>
            <person name="Maumus F."/>
            <person name="Salse J."/>
            <person name="Schmutz J."/>
            <person name="Rensing S.A."/>
        </authorList>
    </citation>
    <scope>NUCLEOTIDE SEQUENCE [LARGE SCALE GENOMIC DNA]</scope>
    <source>
        <strain evidence="2 3">cv. Gransden 2004</strain>
    </source>
</reference>
<dbReference type="Gramene" id="Pp3c23_10450V3.2">
    <property type="protein sequence ID" value="PAC:32950217.CDS.1"/>
    <property type="gene ID" value="Pp3c23_10450"/>
</dbReference>